<proteinExistence type="predicted"/>
<dbReference type="Gene3D" id="1.20.1250.20">
    <property type="entry name" value="MFS general substrate transporter like domains"/>
    <property type="match status" value="1"/>
</dbReference>
<reference evidence="1" key="2">
    <citation type="submission" date="2020-05" db="EMBL/GenBank/DDBJ databases">
        <authorList>
            <person name="Kim H.-S."/>
            <person name="Proctor R.H."/>
            <person name="Brown D.W."/>
        </authorList>
    </citation>
    <scope>NUCLEOTIDE SEQUENCE</scope>
    <source>
        <strain evidence="1">NRRL 20472</strain>
    </source>
</reference>
<sequence>MGTFPLHRNMRPANTNAVGTVVVTLTAIEAGFICDLIGLRKSNLLDAIACGGGIIQYISTGIMMLCGGKLISILGFGLGHTMTPVFVAELVHRSCVVSAQPFWDVSVL</sequence>
<reference evidence="1" key="1">
    <citation type="journal article" date="2020" name="BMC Genomics">
        <title>Correction to: Identification and distribution of gene clusters required for synthesis of sphingolipid metabolism inhibitors in diverse species of the filamentous fungus Fusarium.</title>
        <authorList>
            <person name="Kim H.S."/>
            <person name="Lohmar J.M."/>
            <person name="Busman M."/>
            <person name="Brown D.W."/>
            <person name="Naumann T.A."/>
            <person name="Divon H.H."/>
            <person name="Lysoe E."/>
            <person name="Uhlig S."/>
            <person name="Proctor R.H."/>
        </authorList>
    </citation>
    <scope>NUCLEOTIDE SEQUENCE</scope>
    <source>
        <strain evidence="1">NRRL 20472</strain>
    </source>
</reference>
<name>A0A8H4T5K8_9HYPO</name>
<evidence type="ECO:0008006" key="3">
    <source>
        <dbReference type="Google" id="ProtNLM"/>
    </source>
</evidence>
<organism evidence="1 2">
    <name type="scientific">Fusarium sarcochroum</name>
    <dbReference type="NCBI Taxonomy" id="1208366"/>
    <lineage>
        <taxon>Eukaryota</taxon>
        <taxon>Fungi</taxon>
        <taxon>Dikarya</taxon>
        <taxon>Ascomycota</taxon>
        <taxon>Pezizomycotina</taxon>
        <taxon>Sordariomycetes</taxon>
        <taxon>Hypocreomycetidae</taxon>
        <taxon>Hypocreales</taxon>
        <taxon>Nectriaceae</taxon>
        <taxon>Fusarium</taxon>
        <taxon>Fusarium lateritium species complex</taxon>
    </lineage>
</organism>
<accession>A0A8H4T5K8</accession>
<comment type="caution">
    <text evidence="1">The sequence shown here is derived from an EMBL/GenBank/DDBJ whole genome shotgun (WGS) entry which is preliminary data.</text>
</comment>
<dbReference type="Proteomes" id="UP000622797">
    <property type="component" value="Unassembled WGS sequence"/>
</dbReference>
<protein>
    <recommendedName>
        <fullName evidence="3">Major facilitator superfamily (MFS) profile domain-containing protein</fullName>
    </recommendedName>
</protein>
<dbReference type="AlphaFoldDB" id="A0A8H4T5K8"/>
<dbReference type="InterPro" id="IPR036259">
    <property type="entry name" value="MFS_trans_sf"/>
</dbReference>
<gene>
    <name evidence="1" type="ORF">FSARC_12870</name>
</gene>
<evidence type="ECO:0000313" key="1">
    <source>
        <dbReference type="EMBL" id="KAF4951627.1"/>
    </source>
</evidence>
<keyword evidence="2" id="KW-1185">Reference proteome</keyword>
<evidence type="ECO:0000313" key="2">
    <source>
        <dbReference type="Proteomes" id="UP000622797"/>
    </source>
</evidence>
<dbReference type="OrthoDB" id="6339427at2759"/>
<dbReference type="EMBL" id="JABEXW010000911">
    <property type="protein sequence ID" value="KAF4951627.1"/>
    <property type="molecule type" value="Genomic_DNA"/>
</dbReference>